<reference evidence="1" key="2">
    <citation type="submission" date="2025-08" db="UniProtKB">
        <authorList>
            <consortium name="Ensembl"/>
        </authorList>
    </citation>
    <scope>IDENTIFICATION</scope>
</reference>
<keyword evidence="2" id="KW-1185">Reference proteome</keyword>
<dbReference type="Proteomes" id="UP000008144">
    <property type="component" value="Unassembled WGS sequence"/>
</dbReference>
<sequence length="43" mass="4796">MSILCFLMLSTVLYTFTLFLDFISSSKISNPIYAPVRPAPALI</sequence>
<reference evidence="2" key="1">
    <citation type="journal article" date="2002" name="Science">
        <title>The draft genome of Ciona intestinalis: insights into chordate and vertebrate origins.</title>
        <authorList>
            <person name="Dehal P."/>
            <person name="Satou Y."/>
            <person name="Campbell R.K."/>
            <person name="Chapman J."/>
            <person name="Degnan B."/>
            <person name="De Tomaso A."/>
            <person name="Davidson B."/>
            <person name="Di Gregorio A."/>
            <person name="Gelpke M."/>
            <person name="Goodstein D.M."/>
            <person name="Harafuji N."/>
            <person name="Hastings K.E."/>
            <person name="Ho I."/>
            <person name="Hotta K."/>
            <person name="Huang W."/>
            <person name="Kawashima T."/>
            <person name="Lemaire P."/>
            <person name="Martinez D."/>
            <person name="Meinertzhagen I.A."/>
            <person name="Necula S."/>
            <person name="Nonaka M."/>
            <person name="Putnam N."/>
            <person name="Rash S."/>
            <person name="Saiga H."/>
            <person name="Satake M."/>
            <person name="Terry A."/>
            <person name="Yamada L."/>
            <person name="Wang H.G."/>
            <person name="Awazu S."/>
            <person name="Azumi K."/>
            <person name="Boore J."/>
            <person name="Branno M."/>
            <person name="Chin-Bow S."/>
            <person name="DeSantis R."/>
            <person name="Doyle S."/>
            <person name="Francino P."/>
            <person name="Keys D.N."/>
            <person name="Haga S."/>
            <person name="Hayashi H."/>
            <person name="Hino K."/>
            <person name="Imai K.S."/>
            <person name="Inaba K."/>
            <person name="Kano S."/>
            <person name="Kobayashi K."/>
            <person name="Kobayashi M."/>
            <person name="Lee B.I."/>
            <person name="Makabe K.W."/>
            <person name="Manohar C."/>
            <person name="Matassi G."/>
            <person name="Medina M."/>
            <person name="Mochizuki Y."/>
            <person name="Mount S."/>
            <person name="Morishita T."/>
            <person name="Miura S."/>
            <person name="Nakayama A."/>
            <person name="Nishizaka S."/>
            <person name="Nomoto H."/>
            <person name="Ohta F."/>
            <person name="Oishi K."/>
            <person name="Rigoutsos I."/>
            <person name="Sano M."/>
            <person name="Sasaki A."/>
            <person name="Sasakura Y."/>
            <person name="Shoguchi E."/>
            <person name="Shin-i T."/>
            <person name="Spagnuolo A."/>
            <person name="Stainier D."/>
            <person name="Suzuki M.M."/>
            <person name="Tassy O."/>
            <person name="Takatori N."/>
            <person name="Tokuoka M."/>
            <person name="Yagi K."/>
            <person name="Yoshizaki F."/>
            <person name="Wada S."/>
            <person name="Zhang C."/>
            <person name="Hyatt P.D."/>
            <person name="Larimer F."/>
            <person name="Detter C."/>
            <person name="Doggett N."/>
            <person name="Glavina T."/>
            <person name="Hawkins T."/>
            <person name="Richardson P."/>
            <person name="Lucas S."/>
            <person name="Kohara Y."/>
            <person name="Levine M."/>
            <person name="Satoh N."/>
            <person name="Rokhsar D.S."/>
        </authorList>
    </citation>
    <scope>NUCLEOTIDE SEQUENCE [LARGE SCALE GENOMIC DNA]</scope>
</reference>
<dbReference type="InParanoid" id="H2Y2Z3"/>
<dbReference type="Ensembl" id="ENSCINT00000035602.1">
    <property type="protein sequence ID" value="ENSCINP00000036278.1"/>
    <property type="gene ID" value="ENSCING00000025113.1"/>
</dbReference>
<dbReference type="AlphaFoldDB" id="H2Y2Z3"/>
<protein>
    <submittedName>
        <fullName evidence="1">Uncharacterized protein</fullName>
    </submittedName>
</protein>
<dbReference type="HOGENOM" id="CLU_3244614_0_0_1"/>
<name>H2Y2Z3_CIOIN</name>
<proteinExistence type="predicted"/>
<evidence type="ECO:0000313" key="1">
    <source>
        <dbReference type="Ensembl" id="ENSCINP00000036278.1"/>
    </source>
</evidence>
<organism evidence="1 2">
    <name type="scientific">Ciona intestinalis</name>
    <name type="common">Transparent sea squirt</name>
    <name type="synonym">Ascidia intestinalis</name>
    <dbReference type="NCBI Taxonomy" id="7719"/>
    <lineage>
        <taxon>Eukaryota</taxon>
        <taxon>Metazoa</taxon>
        <taxon>Chordata</taxon>
        <taxon>Tunicata</taxon>
        <taxon>Ascidiacea</taxon>
        <taxon>Phlebobranchia</taxon>
        <taxon>Cionidae</taxon>
        <taxon>Ciona</taxon>
    </lineage>
</organism>
<reference evidence="1" key="3">
    <citation type="submission" date="2025-09" db="UniProtKB">
        <authorList>
            <consortium name="Ensembl"/>
        </authorList>
    </citation>
    <scope>IDENTIFICATION</scope>
</reference>
<accession>H2Y2Z3</accession>
<evidence type="ECO:0000313" key="2">
    <source>
        <dbReference type="Proteomes" id="UP000008144"/>
    </source>
</evidence>